<dbReference type="PANTHER" id="PTHR43727">
    <property type="entry name" value="DIAMINOPIMELATE DECARBOXYLASE"/>
    <property type="match status" value="1"/>
</dbReference>
<dbReference type="EMBL" id="JAUDEN010000001">
    <property type="protein sequence ID" value="MDM8323861.1"/>
    <property type="molecule type" value="Genomic_DNA"/>
</dbReference>
<dbReference type="RefSeq" id="WP_289558181.1">
    <property type="nucleotide sequence ID" value="NZ_JAUDEN010000001.1"/>
</dbReference>
<organism evidence="12 13">
    <name type="scientific">Bacteroides gallinaceum</name>
    <dbReference type="NCBI Taxonomy" id="1462571"/>
    <lineage>
        <taxon>Bacteria</taxon>
        <taxon>Pseudomonadati</taxon>
        <taxon>Bacteroidota</taxon>
        <taxon>Bacteroidia</taxon>
        <taxon>Bacteroidales</taxon>
        <taxon>Bacteroidaceae</taxon>
        <taxon>Bacteroides</taxon>
    </lineage>
</organism>
<evidence type="ECO:0000256" key="4">
    <source>
        <dbReference type="ARBA" id="ARBA00022793"/>
    </source>
</evidence>
<evidence type="ECO:0000259" key="11">
    <source>
        <dbReference type="Pfam" id="PF00278"/>
    </source>
</evidence>
<evidence type="ECO:0000256" key="3">
    <source>
        <dbReference type="ARBA" id="ARBA00013633"/>
    </source>
</evidence>
<comment type="cofactor">
    <cofactor evidence="1">
        <name>pyridoxal 5'-phosphate</name>
        <dbReference type="ChEBI" id="CHEBI:597326"/>
    </cofactor>
</comment>
<dbReference type="PIRSF" id="PIRSF038941">
    <property type="entry name" value="NspC"/>
    <property type="match status" value="1"/>
</dbReference>
<evidence type="ECO:0000256" key="2">
    <source>
        <dbReference type="ARBA" id="ARBA00012259"/>
    </source>
</evidence>
<feature type="domain" description="Orn/DAP/Arg decarboxylase 2 C-terminal" evidence="11">
    <location>
        <begin position="122"/>
        <end position="341"/>
    </location>
</feature>
<evidence type="ECO:0000256" key="10">
    <source>
        <dbReference type="ARBA" id="ARBA00047389"/>
    </source>
</evidence>
<comment type="catalytic activity">
    <reaction evidence="10">
        <text>carboxynorspermidine + H(+) = norspermidine + CO2</text>
        <dbReference type="Rhea" id="RHEA:34099"/>
        <dbReference type="ChEBI" id="CHEBI:15378"/>
        <dbReference type="ChEBI" id="CHEBI:16526"/>
        <dbReference type="ChEBI" id="CHEBI:57920"/>
        <dbReference type="ChEBI" id="CHEBI:65070"/>
        <dbReference type="EC" id="4.1.1.96"/>
    </reaction>
</comment>
<dbReference type="SUPFAM" id="SSF50621">
    <property type="entry name" value="Alanine racemase C-terminal domain-like"/>
    <property type="match status" value="1"/>
</dbReference>
<dbReference type="NCBIfam" id="TIGR01047">
    <property type="entry name" value="nspC"/>
    <property type="match status" value="1"/>
</dbReference>
<keyword evidence="4" id="KW-0210">Decarboxylase</keyword>
<evidence type="ECO:0000256" key="6">
    <source>
        <dbReference type="ARBA" id="ARBA00023066"/>
    </source>
</evidence>
<dbReference type="Gene3D" id="3.20.20.10">
    <property type="entry name" value="Alanine racemase"/>
    <property type="match status" value="1"/>
</dbReference>
<gene>
    <name evidence="12" type="primary">nspC</name>
    <name evidence="12" type="ORF">QUW60_01210</name>
</gene>
<evidence type="ECO:0000256" key="7">
    <source>
        <dbReference type="ARBA" id="ARBA00023239"/>
    </source>
</evidence>
<evidence type="ECO:0000256" key="9">
    <source>
        <dbReference type="ARBA" id="ARBA00047351"/>
    </source>
</evidence>
<dbReference type="SUPFAM" id="SSF51419">
    <property type="entry name" value="PLP-binding barrel"/>
    <property type="match status" value="1"/>
</dbReference>
<keyword evidence="5" id="KW-0663">Pyridoxal phosphate</keyword>
<evidence type="ECO:0000256" key="8">
    <source>
        <dbReference type="ARBA" id="ARBA00025802"/>
    </source>
</evidence>
<dbReference type="Gene3D" id="2.40.37.10">
    <property type="entry name" value="Lyase, Ornithine Decarboxylase, Chain A, domain 1"/>
    <property type="match status" value="1"/>
</dbReference>
<dbReference type="CDD" id="cd06829">
    <property type="entry name" value="PLPDE_III_CANSDC"/>
    <property type="match status" value="1"/>
</dbReference>
<evidence type="ECO:0000256" key="5">
    <source>
        <dbReference type="ARBA" id="ARBA00022898"/>
    </source>
</evidence>
<dbReference type="Proteomes" id="UP001169458">
    <property type="component" value="Unassembled WGS sequence"/>
</dbReference>
<comment type="catalytic activity">
    <reaction evidence="9">
        <text>carboxyspermidine + H(+) = spermidine + CO2</text>
        <dbReference type="Rhea" id="RHEA:34095"/>
        <dbReference type="ChEBI" id="CHEBI:15378"/>
        <dbReference type="ChEBI" id="CHEBI:16526"/>
        <dbReference type="ChEBI" id="CHEBI:57834"/>
        <dbReference type="ChEBI" id="CHEBI:65072"/>
        <dbReference type="EC" id="4.1.1.96"/>
    </reaction>
</comment>
<comment type="similarity">
    <text evidence="8">Belongs to the Orn/Lys/Arg decarboxylase class-II family. NspC subfamily.</text>
</comment>
<dbReference type="InterPro" id="IPR022643">
    <property type="entry name" value="De-COase2_C"/>
</dbReference>
<dbReference type="InterPro" id="IPR005730">
    <property type="entry name" value="Nsp_de-COase"/>
</dbReference>
<reference evidence="13" key="1">
    <citation type="submission" date="2023-07" db="EMBL/GenBank/DDBJ databases">
        <title>Identification and characterization of horizontal gene transfer across gut microbiota members of farm animals based on homology search.</title>
        <authorList>
            <person name="Schwarzerova J."/>
            <person name="Nykrynova M."/>
            <person name="Jureckova K."/>
            <person name="Cejkova D."/>
            <person name="Rychlik I."/>
        </authorList>
    </citation>
    <scope>NUCLEOTIDE SEQUENCE [LARGE SCALE GENOMIC DNA]</scope>
    <source>
        <strain evidence="13">109_WCHN</strain>
    </source>
</reference>
<dbReference type="EC" id="4.1.1.96" evidence="2"/>
<dbReference type="InterPro" id="IPR009006">
    <property type="entry name" value="Ala_racemase/Decarboxylase_C"/>
</dbReference>
<evidence type="ECO:0000313" key="12">
    <source>
        <dbReference type="EMBL" id="MDM8323861.1"/>
    </source>
</evidence>
<dbReference type="PANTHER" id="PTHR43727:SF1">
    <property type="entry name" value="CARBOXYNORSPERMIDINE_CARBOXYSPERMIDINE DECARBOXYLASE"/>
    <property type="match status" value="1"/>
</dbReference>
<keyword evidence="6" id="KW-0745">Spermidine biosynthesis</keyword>
<dbReference type="GO" id="GO:0016829">
    <property type="term" value="F:lyase activity"/>
    <property type="evidence" value="ECO:0007669"/>
    <property type="project" value="UniProtKB-KW"/>
</dbReference>
<evidence type="ECO:0000256" key="1">
    <source>
        <dbReference type="ARBA" id="ARBA00001933"/>
    </source>
</evidence>
<name>A0ABT7VC55_9BACE</name>
<keyword evidence="13" id="KW-1185">Reference proteome</keyword>
<proteinExistence type="inferred from homology"/>
<comment type="caution">
    <text evidence="12">The sequence shown here is derived from an EMBL/GenBank/DDBJ whole genome shotgun (WGS) entry which is preliminary data.</text>
</comment>
<sequence length="385" mass="44197">MKDMNQIPSPCYVMEEELLRKNLSLIKHVADTAGVEIILAFKAFAMWKSFPIFREYIHSTTASSEYEARLAFEEFGSKAHAYSPAYTEQNFPLFLKYCSHITFNSLSQYERFYPMAKGKPVSCGIRVNPEYSEVEVELYNPCAPGTRFGVTSDLLPERLPEGIEGFHCHCHCESSSYELERTLAHIEEKFSRWFPQLKWLNLGGGHLMTRKDYDVDHLIRLLQDLKSRYPHLMIVLEPGSAFAWQTGPLVSSVVDVVESRGIRTAILDVSFTCHMPDCLEMPYQPRVRGAESLPPEAVKNAAPENHVYRLGGNSCLSGDYMGSWKFDHELQAGDRIVFEDMIHYTMVKTTMFNGIHHPSVALLHTGGELEIYRTFRYEDYRDRMC</sequence>
<dbReference type="Pfam" id="PF00278">
    <property type="entry name" value="Orn_DAP_Arg_deC"/>
    <property type="match status" value="1"/>
</dbReference>
<accession>A0ABT7VC55</accession>
<dbReference type="InterPro" id="IPR029066">
    <property type="entry name" value="PLP-binding_barrel"/>
</dbReference>
<evidence type="ECO:0000313" key="13">
    <source>
        <dbReference type="Proteomes" id="UP001169458"/>
    </source>
</evidence>
<keyword evidence="7 12" id="KW-0456">Lyase</keyword>
<protein>
    <recommendedName>
        <fullName evidence="3">Carboxynorspermidine/carboxyspermidine decarboxylase</fullName>
        <ecNumber evidence="2">4.1.1.96</ecNumber>
    </recommendedName>
</protein>